<dbReference type="AlphaFoldDB" id="A0A177CHF2"/>
<proteinExistence type="predicted"/>
<feature type="domain" description="LysM" evidence="2">
    <location>
        <begin position="123"/>
        <end position="169"/>
    </location>
</feature>
<dbReference type="RefSeq" id="XP_018036595.1">
    <property type="nucleotide sequence ID" value="XM_018174396.1"/>
</dbReference>
<dbReference type="Gene3D" id="3.10.350.10">
    <property type="entry name" value="LysM domain"/>
    <property type="match status" value="1"/>
</dbReference>
<protein>
    <recommendedName>
        <fullName evidence="2">LysM domain-containing protein</fullName>
    </recommendedName>
</protein>
<dbReference type="SMART" id="SM00257">
    <property type="entry name" value="LysM"/>
    <property type="match status" value="1"/>
</dbReference>
<reference evidence="3 4" key="1">
    <citation type="submission" date="2016-05" db="EMBL/GenBank/DDBJ databases">
        <title>Comparative analysis of secretome profiles of manganese(II)-oxidizing ascomycete fungi.</title>
        <authorList>
            <consortium name="DOE Joint Genome Institute"/>
            <person name="Zeiner C.A."/>
            <person name="Purvine S.O."/>
            <person name="Zink E.M."/>
            <person name="Wu S."/>
            <person name="Pasa-Tolic L."/>
            <person name="Chaput D.L."/>
            <person name="Haridas S."/>
            <person name="Grigoriev I.V."/>
            <person name="Santelli C.M."/>
            <person name="Hansel C.M."/>
        </authorList>
    </citation>
    <scope>NUCLEOTIDE SEQUENCE [LARGE SCALE GENOMIC DNA]</scope>
    <source>
        <strain evidence="3 4">AP3s5-JAC2a</strain>
    </source>
</reference>
<name>A0A177CHF2_9PLEO</name>
<evidence type="ECO:0000256" key="1">
    <source>
        <dbReference type="SAM" id="Phobius"/>
    </source>
</evidence>
<keyword evidence="4" id="KW-1185">Reference proteome</keyword>
<dbReference type="STRING" id="1460663.A0A177CHF2"/>
<dbReference type="InParanoid" id="A0A177CHF2"/>
<dbReference type="CDD" id="cd00118">
    <property type="entry name" value="LysM"/>
    <property type="match status" value="1"/>
</dbReference>
<evidence type="ECO:0000313" key="4">
    <source>
        <dbReference type="Proteomes" id="UP000077069"/>
    </source>
</evidence>
<evidence type="ECO:0000259" key="2">
    <source>
        <dbReference type="PROSITE" id="PS51782"/>
    </source>
</evidence>
<dbReference type="PROSITE" id="PS51782">
    <property type="entry name" value="LYSM"/>
    <property type="match status" value="1"/>
</dbReference>
<organism evidence="3 4">
    <name type="scientific">Paraphaeosphaeria sporulosa</name>
    <dbReference type="NCBI Taxonomy" id="1460663"/>
    <lineage>
        <taxon>Eukaryota</taxon>
        <taxon>Fungi</taxon>
        <taxon>Dikarya</taxon>
        <taxon>Ascomycota</taxon>
        <taxon>Pezizomycotina</taxon>
        <taxon>Dothideomycetes</taxon>
        <taxon>Pleosporomycetidae</taxon>
        <taxon>Pleosporales</taxon>
        <taxon>Massarineae</taxon>
        <taxon>Didymosphaeriaceae</taxon>
        <taxon>Paraphaeosphaeria</taxon>
    </lineage>
</organism>
<keyword evidence="1" id="KW-1133">Transmembrane helix</keyword>
<feature type="transmembrane region" description="Helical" evidence="1">
    <location>
        <begin position="82"/>
        <end position="101"/>
    </location>
</feature>
<dbReference type="InterPro" id="IPR036779">
    <property type="entry name" value="LysM_dom_sf"/>
</dbReference>
<dbReference type="OrthoDB" id="2107166at2759"/>
<keyword evidence="1" id="KW-0472">Membrane</keyword>
<sequence length="171" mass="18575">MGRWADADSDAERLPEGFQRIGYDADTETYTFRAPDGQIYESAPGNRYGELYPQGQRPLLSAPEVEYNNAQLKKSNRESVKMLLPFALLVVVFLLVMFKFLGGAGGSQADQELPQVHCAQGTAAVQVKEGQTCWEIGEAYGVGVEELLQLEGNEGVDCDKLAIGQGVCVPA</sequence>
<keyword evidence="1" id="KW-0812">Transmembrane</keyword>
<dbReference type="InterPro" id="IPR018392">
    <property type="entry name" value="LysM"/>
</dbReference>
<dbReference type="Pfam" id="PF01476">
    <property type="entry name" value="LysM"/>
    <property type="match status" value="1"/>
</dbReference>
<dbReference type="Proteomes" id="UP000077069">
    <property type="component" value="Unassembled WGS sequence"/>
</dbReference>
<dbReference type="SUPFAM" id="SSF54106">
    <property type="entry name" value="LysM domain"/>
    <property type="match status" value="1"/>
</dbReference>
<gene>
    <name evidence="3" type="ORF">CC84DRAFT_1091296</name>
</gene>
<dbReference type="GeneID" id="28757882"/>
<dbReference type="EMBL" id="KV441552">
    <property type="protein sequence ID" value="OAG06230.1"/>
    <property type="molecule type" value="Genomic_DNA"/>
</dbReference>
<accession>A0A177CHF2</accession>
<evidence type="ECO:0000313" key="3">
    <source>
        <dbReference type="EMBL" id="OAG06230.1"/>
    </source>
</evidence>